<dbReference type="Pfam" id="PF06541">
    <property type="entry name" value="ABC_trans_CmpB"/>
    <property type="match status" value="1"/>
</dbReference>
<comment type="caution">
    <text evidence="2">The sequence shown here is derived from an EMBL/GenBank/DDBJ whole genome shotgun (WGS) entry which is preliminary data.</text>
</comment>
<feature type="transmembrane region" description="Helical" evidence="1">
    <location>
        <begin position="107"/>
        <end position="129"/>
    </location>
</feature>
<feature type="transmembrane region" description="Helical" evidence="1">
    <location>
        <begin position="61"/>
        <end position="87"/>
    </location>
</feature>
<evidence type="ECO:0000313" key="3">
    <source>
        <dbReference type="Proteomes" id="UP000462865"/>
    </source>
</evidence>
<dbReference type="AlphaFoldDB" id="A0A7K0ICW1"/>
<evidence type="ECO:0000313" key="2">
    <source>
        <dbReference type="EMBL" id="MSA95731.1"/>
    </source>
</evidence>
<protein>
    <recommendedName>
        <fullName evidence="4">ABC transporter permease</fullName>
    </recommendedName>
</protein>
<organism evidence="2 3">
    <name type="scientific">Gordonibacter urolithinfaciens</name>
    <dbReference type="NCBI Taxonomy" id="1335613"/>
    <lineage>
        <taxon>Bacteria</taxon>
        <taxon>Bacillati</taxon>
        <taxon>Actinomycetota</taxon>
        <taxon>Coriobacteriia</taxon>
        <taxon>Eggerthellales</taxon>
        <taxon>Eggerthellaceae</taxon>
        <taxon>Gordonibacter</taxon>
    </lineage>
</organism>
<gene>
    <name evidence="2" type="ORF">GKG38_11825</name>
</gene>
<proteinExistence type="predicted"/>
<evidence type="ECO:0000256" key="1">
    <source>
        <dbReference type="SAM" id="Phobius"/>
    </source>
</evidence>
<sequence>MEIGYCTLIRFGLVPGTYDPSSLIWSDWLYPFCVYGFGAVACVLVLFPVKNRLERHFGGRVAPLLASFAANTLACTLIELAMGLVLNRPGPDGMLPLWDYSDMFCNFMGQVCLQNALAFGAAATLMTWVVHPKLAAFLRQVPEGALNLVSAGMGAGFCLLLLP</sequence>
<keyword evidence="1" id="KW-0472">Membrane</keyword>
<dbReference type="EMBL" id="WKZA01000068">
    <property type="protein sequence ID" value="MSA95731.1"/>
    <property type="molecule type" value="Genomic_DNA"/>
</dbReference>
<keyword evidence="1" id="KW-0812">Transmembrane</keyword>
<dbReference type="Proteomes" id="UP000462865">
    <property type="component" value="Unassembled WGS sequence"/>
</dbReference>
<dbReference type="InterPro" id="IPR010540">
    <property type="entry name" value="CmpB_TMEM229"/>
</dbReference>
<keyword evidence="1" id="KW-1133">Transmembrane helix</keyword>
<evidence type="ECO:0008006" key="4">
    <source>
        <dbReference type="Google" id="ProtNLM"/>
    </source>
</evidence>
<accession>A0A7K0ICW1</accession>
<name>A0A7K0ICW1_9ACTN</name>
<reference evidence="2 3" key="1">
    <citation type="journal article" date="2019" name="Nat. Med.">
        <title>A library of human gut bacterial isolates paired with longitudinal multiomics data enables mechanistic microbiome research.</title>
        <authorList>
            <person name="Poyet M."/>
            <person name="Groussin M."/>
            <person name="Gibbons S.M."/>
            <person name="Avila-Pacheco J."/>
            <person name="Jiang X."/>
            <person name="Kearney S.M."/>
            <person name="Perrotta A.R."/>
            <person name="Berdy B."/>
            <person name="Zhao S."/>
            <person name="Lieberman T.D."/>
            <person name="Swanson P.K."/>
            <person name="Smith M."/>
            <person name="Roesemann S."/>
            <person name="Alexander J.E."/>
            <person name="Rich S.A."/>
            <person name="Livny J."/>
            <person name="Vlamakis H."/>
            <person name="Clish C."/>
            <person name="Bullock K."/>
            <person name="Deik A."/>
            <person name="Scott J."/>
            <person name="Pierce K.A."/>
            <person name="Xavier R.J."/>
            <person name="Alm E.J."/>
        </authorList>
    </citation>
    <scope>NUCLEOTIDE SEQUENCE [LARGE SCALE GENOMIC DNA]</scope>
    <source>
        <strain evidence="2 3">BIOML-A1</strain>
    </source>
</reference>
<feature type="transmembrane region" description="Helical" evidence="1">
    <location>
        <begin position="28"/>
        <end position="49"/>
    </location>
</feature>